<evidence type="ECO:0000256" key="1">
    <source>
        <dbReference type="SAM" id="MobiDB-lite"/>
    </source>
</evidence>
<name>A0A0D6M8E8_9BILA</name>
<proteinExistence type="predicted"/>
<reference evidence="2 3" key="1">
    <citation type="submission" date="2013-05" db="EMBL/GenBank/DDBJ databases">
        <title>Draft genome of the parasitic nematode Anyclostoma ceylanicum.</title>
        <authorList>
            <person name="Mitreva M."/>
        </authorList>
    </citation>
    <scope>NUCLEOTIDE SEQUENCE [LARGE SCALE GENOMIC DNA]</scope>
</reference>
<dbReference type="EMBL" id="KE124780">
    <property type="protein sequence ID" value="EPB80414.1"/>
    <property type="molecule type" value="Genomic_DNA"/>
</dbReference>
<dbReference type="InterPro" id="IPR013783">
    <property type="entry name" value="Ig-like_fold"/>
</dbReference>
<dbReference type="Proteomes" id="UP000054495">
    <property type="component" value="Unassembled WGS sequence"/>
</dbReference>
<accession>A0A0D6M8E8</accession>
<sequence length="168" mass="18610">MLQILAPKPVRNRQNHDIEGTKTENLSDDEKRGDGKAANSQPVFAAFLLQIAPQEPPAFCGKNAGTMRWLPMMEEVVLIEQPQSGHVIKSRPYRLSCKALDEARYESVLGTDPGTQLPYMQGSVEITRQEVELGSHLEEFACQCYASGASDSHVVRSDPARIRIACEL</sequence>
<organism evidence="2 3">
    <name type="scientific">Ancylostoma ceylanicum</name>
    <dbReference type="NCBI Taxonomy" id="53326"/>
    <lineage>
        <taxon>Eukaryota</taxon>
        <taxon>Metazoa</taxon>
        <taxon>Ecdysozoa</taxon>
        <taxon>Nematoda</taxon>
        <taxon>Chromadorea</taxon>
        <taxon>Rhabditida</taxon>
        <taxon>Rhabditina</taxon>
        <taxon>Rhabditomorpha</taxon>
        <taxon>Strongyloidea</taxon>
        <taxon>Ancylostomatidae</taxon>
        <taxon>Ancylostomatinae</taxon>
        <taxon>Ancylostoma</taxon>
    </lineage>
</organism>
<evidence type="ECO:0000313" key="3">
    <source>
        <dbReference type="Proteomes" id="UP000054495"/>
    </source>
</evidence>
<gene>
    <name evidence="2" type="ORF">ANCCEY_00511</name>
</gene>
<dbReference type="AlphaFoldDB" id="A0A0D6M8E8"/>
<dbReference type="Gene3D" id="2.60.40.10">
    <property type="entry name" value="Immunoglobulins"/>
    <property type="match status" value="1"/>
</dbReference>
<evidence type="ECO:0000313" key="2">
    <source>
        <dbReference type="EMBL" id="EPB80414.1"/>
    </source>
</evidence>
<feature type="region of interest" description="Disordered" evidence="1">
    <location>
        <begin position="1"/>
        <end position="37"/>
    </location>
</feature>
<keyword evidence="3" id="KW-1185">Reference proteome</keyword>
<protein>
    <submittedName>
        <fullName evidence="2">Uncharacterized protein</fullName>
    </submittedName>
</protein>